<feature type="transmembrane region" description="Helical" evidence="8">
    <location>
        <begin position="15"/>
        <end position="31"/>
    </location>
</feature>
<evidence type="ECO:0000313" key="9">
    <source>
        <dbReference type="EMBL" id="KAA0893541.1"/>
    </source>
</evidence>
<dbReference type="Pfam" id="PF01594">
    <property type="entry name" value="AI-2E_transport"/>
    <property type="match status" value="1"/>
</dbReference>
<evidence type="ECO:0000256" key="4">
    <source>
        <dbReference type="ARBA" id="ARBA00022475"/>
    </source>
</evidence>
<dbReference type="OrthoDB" id="5391695at2"/>
<reference evidence="9 10" key="1">
    <citation type="submission" date="2019-04" db="EMBL/GenBank/DDBJ databases">
        <title>Geobacter ruber sp. nov., ferric-reducing bacteria isolated from paddy soil.</title>
        <authorList>
            <person name="Xu Z."/>
            <person name="Masuda Y."/>
            <person name="Itoh H."/>
            <person name="Senoo K."/>
        </authorList>
    </citation>
    <scope>NUCLEOTIDE SEQUENCE [LARGE SCALE GENOMIC DNA]</scope>
    <source>
        <strain evidence="9 10">Red88</strain>
    </source>
</reference>
<keyword evidence="5 8" id="KW-0812">Transmembrane</keyword>
<evidence type="ECO:0000256" key="6">
    <source>
        <dbReference type="ARBA" id="ARBA00022989"/>
    </source>
</evidence>
<comment type="similarity">
    <text evidence="2">Belongs to the autoinducer-2 exporter (AI-2E) (TC 2.A.86) family.</text>
</comment>
<protein>
    <submittedName>
        <fullName evidence="9">AI-2E family transporter</fullName>
    </submittedName>
</protein>
<feature type="transmembrane region" description="Helical" evidence="8">
    <location>
        <begin position="159"/>
        <end position="179"/>
    </location>
</feature>
<dbReference type="PANTHER" id="PTHR21716">
    <property type="entry name" value="TRANSMEMBRANE PROTEIN"/>
    <property type="match status" value="1"/>
</dbReference>
<dbReference type="EMBL" id="SRSD01000003">
    <property type="protein sequence ID" value="KAA0893541.1"/>
    <property type="molecule type" value="Genomic_DNA"/>
</dbReference>
<keyword evidence="6 8" id="KW-1133">Transmembrane helix</keyword>
<evidence type="ECO:0000256" key="5">
    <source>
        <dbReference type="ARBA" id="ARBA00022692"/>
    </source>
</evidence>
<comment type="caution">
    <text evidence="9">The sequence shown here is derived from an EMBL/GenBank/DDBJ whole genome shotgun (WGS) entry which is preliminary data.</text>
</comment>
<keyword evidence="7 8" id="KW-0472">Membrane</keyword>
<evidence type="ECO:0000256" key="3">
    <source>
        <dbReference type="ARBA" id="ARBA00022448"/>
    </source>
</evidence>
<evidence type="ECO:0000256" key="1">
    <source>
        <dbReference type="ARBA" id="ARBA00004651"/>
    </source>
</evidence>
<feature type="transmembrane region" description="Helical" evidence="8">
    <location>
        <begin position="218"/>
        <end position="235"/>
    </location>
</feature>
<sequence length="353" mass="39633">MEHHTEHQSVHRSDYGRLIAIIMLLCLLAAAGYALQHTISCFLLSWIIAYLLDPLLVQAERRGMKRFFALGLLYVALGILIVFFFAFMLPKLTISWNGILAELPTYIQRIKLDALEWKSRLPDRYGSEEIQWILDKVSANVDTAAEKAGAWVYVFGTRIFFNIFNIVLSPILVFFMLYYKQTIIETASSWVPEQRREMLLNIGREVNTSIGGYLRGQAIVSIIVAFLSLTALFMLDIPHPIISGIFAGAASVLPFIGVFIAALPALFFAWFKYQTMASLAQTAAAFGVIYFLEGYVIKPLVFRGSMNLNPLVTIIMVMALGELLGFWGILLALPIAAAIKITWGHLHNGDFRD</sequence>
<keyword evidence="3" id="KW-0813">Transport</keyword>
<accession>A0A5A9XPJ9</accession>
<evidence type="ECO:0000313" key="10">
    <source>
        <dbReference type="Proteomes" id="UP000324298"/>
    </source>
</evidence>
<keyword evidence="4" id="KW-1003">Cell membrane</keyword>
<dbReference type="Proteomes" id="UP000324298">
    <property type="component" value="Unassembled WGS sequence"/>
</dbReference>
<feature type="transmembrane region" description="Helical" evidence="8">
    <location>
        <begin position="241"/>
        <end position="271"/>
    </location>
</feature>
<feature type="transmembrane region" description="Helical" evidence="8">
    <location>
        <begin position="68"/>
        <end position="89"/>
    </location>
</feature>
<gene>
    <name evidence="9" type="ORF">ET418_06960</name>
</gene>
<evidence type="ECO:0000256" key="8">
    <source>
        <dbReference type="SAM" id="Phobius"/>
    </source>
</evidence>
<dbReference type="PANTHER" id="PTHR21716:SF53">
    <property type="entry name" value="PERMEASE PERM-RELATED"/>
    <property type="match status" value="1"/>
</dbReference>
<dbReference type="RefSeq" id="WP_149306856.1">
    <property type="nucleotide sequence ID" value="NZ_SRSD01000003.1"/>
</dbReference>
<evidence type="ECO:0000256" key="2">
    <source>
        <dbReference type="ARBA" id="ARBA00009773"/>
    </source>
</evidence>
<dbReference type="InterPro" id="IPR002549">
    <property type="entry name" value="AI-2E-like"/>
</dbReference>
<feature type="transmembrane region" description="Helical" evidence="8">
    <location>
        <begin position="314"/>
        <end position="339"/>
    </location>
</feature>
<keyword evidence="10" id="KW-1185">Reference proteome</keyword>
<feature type="transmembrane region" description="Helical" evidence="8">
    <location>
        <begin position="283"/>
        <end position="302"/>
    </location>
</feature>
<comment type="subcellular location">
    <subcellularLocation>
        <location evidence="1">Cell membrane</location>
        <topology evidence="1">Multi-pass membrane protein</topology>
    </subcellularLocation>
</comment>
<evidence type="ECO:0000256" key="7">
    <source>
        <dbReference type="ARBA" id="ARBA00023136"/>
    </source>
</evidence>
<name>A0A5A9XPJ9_9BACT</name>
<dbReference type="GO" id="GO:0005886">
    <property type="term" value="C:plasma membrane"/>
    <property type="evidence" value="ECO:0007669"/>
    <property type="project" value="UniProtKB-SubCell"/>
</dbReference>
<dbReference type="AlphaFoldDB" id="A0A5A9XPJ9"/>
<organism evidence="9 10">
    <name type="scientific">Oryzomonas rubra</name>
    <dbReference type="NCBI Taxonomy" id="2509454"/>
    <lineage>
        <taxon>Bacteria</taxon>
        <taxon>Pseudomonadati</taxon>
        <taxon>Thermodesulfobacteriota</taxon>
        <taxon>Desulfuromonadia</taxon>
        <taxon>Geobacterales</taxon>
        <taxon>Geobacteraceae</taxon>
        <taxon>Oryzomonas</taxon>
    </lineage>
</organism>
<dbReference type="GO" id="GO:0055085">
    <property type="term" value="P:transmembrane transport"/>
    <property type="evidence" value="ECO:0007669"/>
    <property type="project" value="TreeGrafter"/>
</dbReference>
<proteinExistence type="inferred from homology"/>